<dbReference type="EMBL" id="LS974621">
    <property type="protein sequence ID" value="CAG7878221.1"/>
    <property type="molecule type" value="Genomic_DNA"/>
</dbReference>
<evidence type="ECO:0000313" key="1">
    <source>
        <dbReference type="EMBL" id="CAG7878221.1"/>
    </source>
</evidence>
<gene>
    <name evidence="1" type="ORF">BRAPAZ1V2_A05P47420.2</name>
</gene>
<evidence type="ECO:0000313" key="2">
    <source>
        <dbReference type="Proteomes" id="UP000694005"/>
    </source>
</evidence>
<accession>A0A8D9GEK2</accession>
<proteinExistence type="predicted"/>
<sequence length="42" mass="5097">LIKIKSSKLRRLHQNYAHTYKIFLLSYIHLVLQFHSSSMKPR</sequence>
<dbReference type="AlphaFoldDB" id="A0A8D9GEK2"/>
<organism evidence="1 2">
    <name type="scientific">Brassica campestris</name>
    <name type="common">Field mustard</name>
    <dbReference type="NCBI Taxonomy" id="3711"/>
    <lineage>
        <taxon>Eukaryota</taxon>
        <taxon>Viridiplantae</taxon>
        <taxon>Streptophyta</taxon>
        <taxon>Embryophyta</taxon>
        <taxon>Tracheophyta</taxon>
        <taxon>Spermatophyta</taxon>
        <taxon>Magnoliopsida</taxon>
        <taxon>eudicotyledons</taxon>
        <taxon>Gunneridae</taxon>
        <taxon>Pentapetalae</taxon>
        <taxon>rosids</taxon>
        <taxon>malvids</taxon>
        <taxon>Brassicales</taxon>
        <taxon>Brassicaceae</taxon>
        <taxon>Brassiceae</taxon>
        <taxon>Brassica</taxon>
    </lineage>
</organism>
<dbReference type="Proteomes" id="UP000694005">
    <property type="component" value="Chromosome A05"/>
</dbReference>
<protein>
    <submittedName>
        <fullName evidence="1">Uncharacterized protein</fullName>
    </submittedName>
</protein>
<feature type="non-terminal residue" evidence="1">
    <location>
        <position position="1"/>
    </location>
</feature>
<name>A0A8D9GEK2_BRACM</name>
<reference evidence="1 2" key="1">
    <citation type="submission" date="2021-07" db="EMBL/GenBank/DDBJ databases">
        <authorList>
            <consortium name="Genoscope - CEA"/>
            <person name="William W."/>
        </authorList>
    </citation>
    <scope>NUCLEOTIDE SEQUENCE [LARGE SCALE GENOMIC DNA]</scope>
</reference>